<dbReference type="InterPro" id="IPR033985">
    <property type="entry name" value="SusD-like_N"/>
</dbReference>
<protein>
    <submittedName>
        <fullName evidence="8">RagB/SusD family nutrient uptake outer membrane protein</fullName>
    </submittedName>
</protein>
<feature type="domain" description="RagB/SusD" evidence="6">
    <location>
        <begin position="330"/>
        <end position="425"/>
    </location>
</feature>
<evidence type="ECO:0000256" key="1">
    <source>
        <dbReference type="ARBA" id="ARBA00004442"/>
    </source>
</evidence>
<keyword evidence="9" id="KW-1185">Reference proteome</keyword>
<evidence type="ECO:0000313" key="9">
    <source>
        <dbReference type="Proteomes" id="UP000263900"/>
    </source>
</evidence>
<dbReference type="AlphaFoldDB" id="A0A3B7MWM8"/>
<dbReference type="OrthoDB" id="653598at2"/>
<dbReference type="RefSeq" id="WP_119051964.1">
    <property type="nucleotide sequence ID" value="NZ_CP032157.1"/>
</dbReference>
<accession>A0A3B7MWM8</accession>
<feature type="domain" description="SusD-like N-terminal" evidence="7">
    <location>
        <begin position="22"/>
        <end position="219"/>
    </location>
</feature>
<dbReference type="PROSITE" id="PS51257">
    <property type="entry name" value="PROKAR_LIPOPROTEIN"/>
    <property type="match status" value="1"/>
</dbReference>
<evidence type="ECO:0000256" key="2">
    <source>
        <dbReference type="ARBA" id="ARBA00006275"/>
    </source>
</evidence>
<evidence type="ECO:0000313" key="8">
    <source>
        <dbReference type="EMBL" id="AXY76085.1"/>
    </source>
</evidence>
<evidence type="ECO:0000256" key="3">
    <source>
        <dbReference type="ARBA" id="ARBA00022729"/>
    </source>
</evidence>
<dbReference type="Gene3D" id="1.25.40.390">
    <property type="match status" value="1"/>
</dbReference>
<evidence type="ECO:0000259" key="7">
    <source>
        <dbReference type="Pfam" id="PF14322"/>
    </source>
</evidence>
<organism evidence="8 9">
    <name type="scientific">Paraflavitalea soli</name>
    <dbReference type="NCBI Taxonomy" id="2315862"/>
    <lineage>
        <taxon>Bacteria</taxon>
        <taxon>Pseudomonadati</taxon>
        <taxon>Bacteroidota</taxon>
        <taxon>Chitinophagia</taxon>
        <taxon>Chitinophagales</taxon>
        <taxon>Chitinophagaceae</taxon>
        <taxon>Paraflavitalea</taxon>
    </lineage>
</organism>
<comment type="subcellular location">
    <subcellularLocation>
        <location evidence="1">Cell outer membrane</location>
    </subcellularLocation>
</comment>
<reference evidence="8 9" key="1">
    <citation type="submission" date="2018-09" db="EMBL/GenBank/DDBJ databases">
        <title>Genome sequencing of strain 6GH32-13.</title>
        <authorList>
            <person name="Weon H.-Y."/>
            <person name="Heo J."/>
            <person name="Kwon S.-W."/>
        </authorList>
    </citation>
    <scope>NUCLEOTIDE SEQUENCE [LARGE SCALE GENOMIC DNA]</scope>
    <source>
        <strain evidence="8 9">5GH32-13</strain>
    </source>
</reference>
<dbReference type="InterPro" id="IPR011990">
    <property type="entry name" value="TPR-like_helical_dom_sf"/>
</dbReference>
<evidence type="ECO:0000259" key="6">
    <source>
        <dbReference type="Pfam" id="PF07980"/>
    </source>
</evidence>
<evidence type="ECO:0000256" key="4">
    <source>
        <dbReference type="ARBA" id="ARBA00023136"/>
    </source>
</evidence>
<dbReference type="Gene3D" id="1.25.40.900">
    <property type="match status" value="1"/>
</dbReference>
<proteinExistence type="inferred from homology"/>
<dbReference type="InterPro" id="IPR012944">
    <property type="entry name" value="SusD_RagB_dom"/>
</dbReference>
<keyword evidence="4" id="KW-0472">Membrane</keyword>
<dbReference type="Pfam" id="PF14322">
    <property type="entry name" value="SusD-like_3"/>
    <property type="match status" value="1"/>
</dbReference>
<dbReference type="Gene3D" id="2.20.20.130">
    <property type="match status" value="1"/>
</dbReference>
<keyword evidence="3" id="KW-0732">Signal</keyword>
<gene>
    <name evidence="8" type="ORF">D3H65_19775</name>
</gene>
<dbReference type="EMBL" id="CP032157">
    <property type="protein sequence ID" value="AXY76085.1"/>
    <property type="molecule type" value="Genomic_DNA"/>
</dbReference>
<dbReference type="KEGG" id="pseg:D3H65_19775"/>
<keyword evidence="5" id="KW-0998">Cell outer membrane</keyword>
<name>A0A3B7MWM8_9BACT</name>
<evidence type="ECO:0000256" key="5">
    <source>
        <dbReference type="ARBA" id="ARBA00023237"/>
    </source>
</evidence>
<dbReference type="Proteomes" id="UP000263900">
    <property type="component" value="Chromosome"/>
</dbReference>
<dbReference type="Pfam" id="PF07980">
    <property type="entry name" value="SusD_RagB"/>
    <property type="match status" value="1"/>
</dbReference>
<sequence length="448" mass="50728">MSKHTISLFVLFICILSGSCKKYLDTKSDQSLSTPSTLDDLQLILDNPDLNKGANLTNTGSDEYYVLESDWLNLDETRHKGYVWDGALNNLTDWNVQYKTVFAANTALFNLDLVNTKGEETKQNNIKGTALFYRAYSFYNIAQLYARQYDVSTATKDLGIPLRLTADFNVPSNRATVQQSYDQIIQDLQTALTLLPPTTNIKTRPDKRACHALLSRVYLQMNIYDKAKASAEACLQLSNTLLDYNALDETATYPLPVFSNNPEILFYSITDVPLNADDTRAKIDSTLYNSYAVGDLRKVMLFRDNGDNTQAFKGNYSGGYELFNGLAIDEIFLIRAECAARQGNTAGAMKDLNALLEKRWLQGSFTPLTASTSEEALMLILRERKKELVYRGTRWSDLRRLNKEPQFSVTLKRNLNGTIYQLPPADLRYILLLPIEVLRLANLEQNQR</sequence>
<dbReference type="GO" id="GO:0009279">
    <property type="term" value="C:cell outer membrane"/>
    <property type="evidence" value="ECO:0007669"/>
    <property type="project" value="UniProtKB-SubCell"/>
</dbReference>
<comment type="similarity">
    <text evidence="2">Belongs to the SusD family.</text>
</comment>
<dbReference type="SUPFAM" id="SSF48452">
    <property type="entry name" value="TPR-like"/>
    <property type="match status" value="1"/>
</dbReference>